<dbReference type="Pfam" id="PF13416">
    <property type="entry name" value="SBP_bac_8"/>
    <property type="match status" value="1"/>
</dbReference>
<dbReference type="AlphaFoldDB" id="A0A1H8WQN2"/>
<reference evidence="6 8" key="3">
    <citation type="submission" date="2016-10" db="EMBL/GenBank/DDBJ databases">
        <authorList>
            <person name="Varghese N."/>
            <person name="Submissions S."/>
        </authorList>
    </citation>
    <scope>NUCLEOTIDE SEQUENCE [LARGE SCALE GENOMIC DNA]</scope>
    <source>
        <strain evidence="6 8">CGMCC 1.7071</strain>
    </source>
</reference>
<keyword evidence="4" id="KW-0574">Periplasm</keyword>
<dbReference type="GO" id="GO:0015768">
    <property type="term" value="P:maltose transport"/>
    <property type="evidence" value="ECO:0007669"/>
    <property type="project" value="TreeGrafter"/>
</dbReference>
<comment type="similarity">
    <text evidence="1">Belongs to the bacterial solute-binding protein 1 family.</text>
</comment>
<evidence type="ECO:0000313" key="7">
    <source>
        <dbReference type="Proteomes" id="UP000183063"/>
    </source>
</evidence>
<dbReference type="STRING" id="501024.RTCCBAU85039_6658"/>
<keyword evidence="8" id="KW-1185">Reference proteome</keyword>
<dbReference type="Gene3D" id="3.40.190.10">
    <property type="entry name" value="Periplasmic binding protein-like II"/>
    <property type="match status" value="2"/>
</dbReference>
<evidence type="ECO:0000256" key="1">
    <source>
        <dbReference type="ARBA" id="ARBA00008520"/>
    </source>
</evidence>
<dbReference type="Proteomes" id="UP000198939">
    <property type="component" value="Unassembled WGS sequence"/>
</dbReference>
<gene>
    <name evidence="5" type="ORF">RTCCBAU85039_6658</name>
    <name evidence="6" type="ORF">SAMN05216228_10748</name>
</gene>
<organism evidence="5 7">
    <name type="scientific">Rhizobium tibeticum</name>
    <dbReference type="NCBI Taxonomy" id="501024"/>
    <lineage>
        <taxon>Bacteria</taxon>
        <taxon>Pseudomonadati</taxon>
        <taxon>Pseudomonadota</taxon>
        <taxon>Alphaproteobacteria</taxon>
        <taxon>Hyphomicrobiales</taxon>
        <taxon>Rhizobiaceae</taxon>
        <taxon>Rhizobium/Agrobacterium group</taxon>
        <taxon>Rhizobium</taxon>
    </lineage>
</organism>
<dbReference type="GO" id="GO:0042956">
    <property type="term" value="P:maltodextrin transmembrane transport"/>
    <property type="evidence" value="ECO:0007669"/>
    <property type="project" value="TreeGrafter"/>
</dbReference>
<dbReference type="EMBL" id="FNXB01000089">
    <property type="protein sequence ID" value="SEI21540.1"/>
    <property type="molecule type" value="Genomic_DNA"/>
</dbReference>
<dbReference type="SUPFAM" id="SSF53850">
    <property type="entry name" value="Periplasmic binding protein-like II"/>
    <property type="match status" value="1"/>
</dbReference>
<evidence type="ECO:0000313" key="5">
    <source>
        <dbReference type="EMBL" id="SEI21540.1"/>
    </source>
</evidence>
<dbReference type="Proteomes" id="UP000183063">
    <property type="component" value="Unassembled WGS sequence"/>
</dbReference>
<dbReference type="InterPro" id="IPR006059">
    <property type="entry name" value="SBP"/>
</dbReference>
<keyword evidence="2" id="KW-0813">Transport</keyword>
<evidence type="ECO:0000256" key="3">
    <source>
        <dbReference type="ARBA" id="ARBA00022729"/>
    </source>
</evidence>
<evidence type="ECO:0000256" key="4">
    <source>
        <dbReference type="ARBA" id="ARBA00022764"/>
    </source>
</evidence>
<dbReference type="GO" id="GO:0055052">
    <property type="term" value="C:ATP-binding cassette (ABC) transporter complex, substrate-binding subunit-containing"/>
    <property type="evidence" value="ECO:0007669"/>
    <property type="project" value="TreeGrafter"/>
</dbReference>
<keyword evidence="6" id="KW-0762">Sugar transport</keyword>
<evidence type="ECO:0000256" key="2">
    <source>
        <dbReference type="ARBA" id="ARBA00022448"/>
    </source>
</evidence>
<protein>
    <submittedName>
        <fullName evidence="5">Glycerol-3-phosphate transporter periplasmic binding protein</fullName>
    </submittedName>
    <submittedName>
        <fullName evidence="6">Multiple sugar transport system substrate-binding protein</fullName>
    </submittedName>
</protein>
<dbReference type="PANTHER" id="PTHR30061:SF50">
    <property type="entry name" value="MALTOSE_MALTODEXTRIN-BINDING PERIPLASMIC PROTEIN"/>
    <property type="match status" value="1"/>
</dbReference>
<reference evidence="5" key="2">
    <citation type="submission" date="2016-10" db="EMBL/GenBank/DDBJ databases">
        <authorList>
            <person name="de Groot N.N."/>
        </authorList>
    </citation>
    <scope>NUCLEOTIDE SEQUENCE [LARGE SCALE GENOMIC DNA]</scope>
    <source>
        <strain evidence="5">CCBAU85039</strain>
    </source>
</reference>
<evidence type="ECO:0000313" key="6">
    <source>
        <dbReference type="EMBL" id="SEP29942.1"/>
    </source>
</evidence>
<sequence length="207" mass="22214">MNDARTGTGFDNEVGLQSLKLLQRLTAETHMTVATDVKPYRQQFFAGKLGFFVASPSAAANFAQTVGNRFTMRTAPFPIGAANGTLPTGGNVVTITAQDPAHQKAAWDYVKFVTSAQSQADVAKATGYMPTNKQSGEALQAFYASNPIYATAFAQVPLSAPWYGYPGGKGAEIWRAQRKIIDQVQRGALSPDEGLKEMISTTNSLLN</sequence>
<name>A0A1H8WQN2_9HYPH</name>
<dbReference type="EMBL" id="FOCV01000074">
    <property type="protein sequence ID" value="SEP29942.1"/>
    <property type="molecule type" value="Genomic_DNA"/>
</dbReference>
<reference evidence="7" key="1">
    <citation type="submission" date="2016-10" db="EMBL/GenBank/DDBJ databases">
        <authorList>
            <person name="Wibberg D."/>
        </authorList>
    </citation>
    <scope>NUCLEOTIDE SEQUENCE [LARGE SCALE GENOMIC DNA]</scope>
</reference>
<dbReference type="PANTHER" id="PTHR30061">
    <property type="entry name" value="MALTOSE-BINDING PERIPLASMIC PROTEIN"/>
    <property type="match status" value="1"/>
</dbReference>
<keyword evidence="3" id="KW-0732">Signal</keyword>
<evidence type="ECO:0000313" key="8">
    <source>
        <dbReference type="Proteomes" id="UP000198939"/>
    </source>
</evidence>
<proteinExistence type="inferred from homology"/>
<dbReference type="GO" id="GO:1901982">
    <property type="term" value="F:maltose binding"/>
    <property type="evidence" value="ECO:0007669"/>
    <property type="project" value="TreeGrafter"/>
</dbReference>
<accession>A0A1H8WQN2</accession>